<dbReference type="Proteomes" id="UP000655044">
    <property type="component" value="Unassembled WGS sequence"/>
</dbReference>
<dbReference type="RefSeq" id="WP_068926284.1">
    <property type="nucleotide sequence ID" value="NZ_BMQP01000038.1"/>
</dbReference>
<organism evidence="1 2">
    <name type="scientific">Planobispora rosea</name>
    <dbReference type="NCBI Taxonomy" id="35762"/>
    <lineage>
        <taxon>Bacteria</taxon>
        <taxon>Bacillati</taxon>
        <taxon>Actinomycetota</taxon>
        <taxon>Actinomycetes</taxon>
        <taxon>Streptosporangiales</taxon>
        <taxon>Streptosporangiaceae</taxon>
        <taxon>Planobispora</taxon>
    </lineage>
</organism>
<protein>
    <recommendedName>
        <fullName evidence="3">SnoaL-like domain-containing protein</fullName>
    </recommendedName>
</protein>
<dbReference type="EMBL" id="BOOI01000057">
    <property type="protein sequence ID" value="GIH87271.1"/>
    <property type="molecule type" value="Genomic_DNA"/>
</dbReference>
<proteinExistence type="predicted"/>
<comment type="caution">
    <text evidence="1">The sequence shown here is derived from an EMBL/GenBank/DDBJ whole genome shotgun (WGS) entry which is preliminary data.</text>
</comment>
<dbReference type="OrthoDB" id="1254615at2"/>
<sequence>MSSQASPRPSGQPSSQLSQEAVRLLAKAWYEALDRHDELADVTRFLVDDGLEMRFPEATARGHAGFAGWYEAVTHRFFDETHTITEVEVTPGATEATVTVLVNWQASVWNPPKPRSEWLGFDADQTWIVVPGENGPLIKTYIVNGLAPMPGSASL</sequence>
<evidence type="ECO:0000313" key="2">
    <source>
        <dbReference type="Proteomes" id="UP000655044"/>
    </source>
</evidence>
<evidence type="ECO:0008006" key="3">
    <source>
        <dbReference type="Google" id="ProtNLM"/>
    </source>
</evidence>
<dbReference type="InterPro" id="IPR032710">
    <property type="entry name" value="NTF2-like_dom_sf"/>
</dbReference>
<dbReference type="SUPFAM" id="SSF54427">
    <property type="entry name" value="NTF2-like"/>
    <property type="match status" value="1"/>
</dbReference>
<gene>
    <name evidence="1" type="ORF">Pro02_56790</name>
</gene>
<dbReference type="AlphaFoldDB" id="A0A8J3WGX4"/>
<dbReference type="CDD" id="cd00531">
    <property type="entry name" value="NTF2_like"/>
    <property type="match status" value="1"/>
</dbReference>
<keyword evidence="2" id="KW-1185">Reference proteome</keyword>
<name>A0A8J3WGX4_PLARO</name>
<accession>A0A8J3WGX4</accession>
<dbReference type="Gene3D" id="3.10.450.50">
    <property type="match status" value="1"/>
</dbReference>
<reference evidence="1" key="1">
    <citation type="submission" date="2021-01" db="EMBL/GenBank/DDBJ databases">
        <title>Whole genome shotgun sequence of Planobispora rosea NBRC 15558.</title>
        <authorList>
            <person name="Komaki H."/>
            <person name="Tamura T."/>
        </authorList>
    </citation>
    <scope>NUCLEOTIDE SEQUENCE</scope>
    <source>
        <strain evidence="1">NBRC 15558</strain>
    </source>
</reference>
<evidence type="ECO:0000313" key="1">
    <source>
        <dbReference type="EMBL" id="GIH87271.1"/>
    </source>
</evidence>